<protein>
    <recommendedName>
        <fullName evidence="2">MADF domain-containing protein</fullName>
    </recommendedName>
</protein>
<evidence type="ECO:0000313" key="3">
    <source>
        <dbReference type="EMBL" id="KAF3426756.1"/>
    </source>
</evidence>
<feature type="region of interest" description="Disordered" evidence="1">
    <location>
        <begin position="240"/>
        <end position="288"/>
    </location>
</feature>
<feature type="compositionally biased region" description="Polar residues" evidence="1">
    <location>
        <begin position="240"/>
        <end position="271"/>
    </location>
</feature>
<evidence type="ECO:0000256" key="1">
    <source>
        <dbReference type="SAM" id="MobiDB-lite"/>
    </source>
</evidence>
<keyword evidence="4" id="KW-1185">Reference proteome</keyword>
<dbReference type="Pfam" id="PF10545">
    <property type="entry name" value="MADF_DNA_bdg"/>
    <property type="match status" value="1"/>
</dbReference>
<comment type="caution">
    <text evidence="3">The sequence shown here is derived from an EMBL/GenBank/DDBJ whole genome shotgun (WGS) entry which is preliminary data.</text>
</comment>
<dbReference type="AlphaFoldDB" id="A0A833S598"/>
<evidence type="ECO:0000313" key="4">
    <source>
        <dbReference type="Proteomes" id="UP000655588"/>
    </source>
</evidence>
<dbReference type="PROSITE" id="PS51029">
    <property type="entry name" value="MADF"/>
    <property type="match status" value="1"/>
</dbReference>
<proteinExistence type="predicted"/>
<accession>A0A833S598</accession>
<reference evidence="3" key="1">
    <citation type="submission" date="2019-11" db="EMBL/GenBank/DDBJ databases">
        <title>The nuclear and mitochondrial genomes of Frieseomelitta varia - a highly eusocial stingless bee (Meliponini) with a permanently sterile worker caste.</title>
        <authorList>
            <person name="Freitas F.C.P."/>
            <person name="Lourenco A.P."/>
            <person name="Nunes F.M.F."/>
            <person name="Paschoal A.R."/>
            <person name="Abreu F.C.P."/>
            <person name="Barbin F.O."/>
            <person name="Bataglia L."/>
            <person name="Cardoso-Junior C.A.M."/>
            <person name="Cervoni M.S."/>
            <person name="Silva S.R."/>
            <person name="Dalarmi F."/>
            <person name="Del Lama M.A."/>
            <person name="Depintor T.S."/>
            <person name="Ferreira K.M."/>
            <person name="Goria P.S."/>
            <person name="Jaskot M.C."/>
            <person name="Lago D.C."/>
            <person name="Luna-Lucena D."/>
            <person name="Moda L.M."/>
            <person name="Nascimento L."/>
            <person name="Pedrino M."/>
            <person name="Rabico F.O."/>
            <person name="Sanches F.C."/>
            <person name="Santos D.E."/>
            <person name="Santos C.G."/>
            <person name="Vieira J."/>
            <person name="Lopes T.F."/>
            <person name="Barchuk A.R."/>
            <person name="Hartfelder K."/>
            <person name="Simoes Z.L.P."/>
            <person name="Bitondi M.M.G."/>
            <person name="Pinheiro D.G."/>
        </authorList>
    </citation>
    <scope>NUCLEOTIDE SEQUENCE</scope>
    <source>
        <strain evidence="3">USP_RPSP 00005682</strain>
        <tissue evidence="3">Whole individual</tissue>
    </source>
</reference>
<dbReference type="OrthoDB" id="10051975at2759"/>
<organism evidence="3 4">
    <name type="scientific">Frieseomelitta varia</name>
    <dbReference type="NCBI Taxonomy" id="561572"/>
    <lineage>
        <taxon>Eukaryota</taxon>
        <taxon>Metazoa</taxon>
        <taxon>Ecdysozoa</taxon>
        <taxon>Arthropoda</taxon>
        <taxon>Hexapoda</taxon>
        <taxon>Insecta</taxon>
        <taxon>Pterygota</taxon>
        <taxon>Neoptera</taxon>
        <taxon>Endopterygota</taxon>
        <taxon>Hymenoptera</taxon>
        <taxon>Apocrita</taxon>
        <taxon>Aculeata</taxon>
        <taxon>Apoidea</taxon>
        <taxon>Anthophila</taxon>
        <taxon>Apidae</taxon>
        <taxon>Frieseomelitta</taxon>
    </lineage>
</organism>
<dbReference type="SMART" id="SM00595">
    <property type="entry name" value="MADF"/>
    <property type="match status" value="1"/>
</dbReference>
<sequence length="288" mass="33502">MEFSKKETLEFIELYRKKSLLWDLKNPNHYNKMRKEDAWHEIAQEMKKSVHQCKKKMEYLLAALRREKMKMRKSIRAGKGTQEVYKSSWFAFESMRFIWDRKPRRTMSTATNEQADESTEILVKGEKINSSVAKLQNKSPDPGTDNLQYPQSQCSQLCKKRLNPSVDQRLNKAFRILTTSAHQLNDESYHFGNLVASKLRSYDKNIRHIIQSDIMEIFTKANRGYYSNFNNHSNYVFQRSSTAHPDNPTTSETATFCSSQTSNIHTPEIQTSLSSPNESSSTSDDFPI</sequence>
<dbReference type="PANTHER" id="PTHR21505">
    <property type="entry name" value="MADF DOMAIN-CONTAINING PROTEIN-RELATED"/>
    <property type="match status" value="1"/>
</dbReference>
<dbReference type="PANTHER" id="PTHR21505:SF12">
    <property type="entry name" value="MADF DOMAIN-CONTAINING PROTEIN-RELATED"/>
    <property type="match status" value="1"/>
</dbReference>
<feature type="domain" description="MADF" evidence="2">
    <location>
        <begin position="10"/>
        <end position="103"/>
    </location>
</feature>
<feature type="compositionally biased region" description="Low complexity" evidence="1">
    <location>
        <begin position="272"/>
        <end position="288"/>
    </location>
</feature>
<evidence type="ECO:0000259" key="2">
    <source>
        <dbReference type="PROSITE" id="PS51029"/>
    </source>
</evidence>
<dbReference type="Proteomes" id="UP000655588">
    <property type="component" value="Unassembled WGS sequence"/>
</dbReference>
<dbReference type="InterPro" id="IPR006578">
    <property type="entry name" value="MADF-dom"/>
</dbReference>
<dbReference type="EMBL" id="WNWW01000291">
    <property type="protein sequence ID" value="KAF3426756.1"/>
    <property type="molecule type" value="Genomic_DNA"/>
</dbReference>
<name>A0A833S598_9HYME</name>
<gene>
    <name evidence="3" type="ORF">E2986_00904</name>
</gene>